<dbReference type="PANTHER" id="PTHR33365:SF11">
    <property type="entry name" value="TAT PATHWAY SIGNAL SEQUENCE"/>
    <property type="match status" value="1"/>
</dbReference>
<keyword evidence="3 10" id="KW-0812">Transmembrane</keyword>
<evidence type="ECO:0000256" key="1">
    <source>
        <dbReference type="ARBA" id="ARBA00004167"/>
    </source>
</evidence>
<comment type="caution">
    <text evidence="11">The sequence shown here is derived from an EMBL/GenBank/DDBJ whole genome shotgun (WGS) entry which is preliminary data.</text>
</comment>
<evidence type="ECO:0000256" key="3">
    <source>
        <dbReference type="ARBA" id="ARBA00022692"/>
    </source>
</evidence>
<evidence type="ECO:0000256" key="4">
    <source>
        <dbReference type="ARBA" id="ARBA00022989"/>
    </source>
</evidence>
<comment type="pathway">
    <text evidence="2">Mycotoxin biosynthesis.</text>
</comment>
<dbReference type="AlphaFoldDB" id="A0AA39XWX7"/>
<dbReference type="GO" id="GO:0043386">
    <property type="term" value="P:mycotoxin biosynthetic process"/>
    <property type="evidence" value="ECO:0007669"/>
    <property type="project" value="InterPro"/>
</dbReference>
<keyword evidence="12" id="KW-1185">Reference proteome</keyword>
<name>A0AA39XWX7_9PEZI</name>
<proteinExistence type="inferred from homology"/>
<dbReference type="EMBL" id="JAULSV010000006">
    <property type="protein sequence ID" value="KAK0641773.1"/>
    <property type="molecule type" value="Genomic_DNA"/>
</dbReference>
<dbReference type="GO" id="GO:0016020">
    <property type="term" value="C:membrane"/>
    <property type="evidence" value="ECO:0007669"/>
    <property type="project" value="UniProtKB-SubCell"/>
</dbReference>
<evidence type="ECO:0000256" key="9">
    <source>
        <dbReference type="ARBA" id="ARBA00035112"/>
    </source>
</evidence>
<dbReference type="Pfam" id="PF11807">
    <property type="entry name" value="UstYa"/>
    <property type="match status" value="1"/>
</dbReference>
<keyword evidence="5" id="KW-0560">Oxidoreductase</keyword>
<evidence type="ECO:0000313" key="12">
    <source>
        <dbReference type="Proteomes" id="UP001174936"/>
    </source>
</evidence>
<evidence type="ECO:0000256" key="8">
    <source>
        <dbReference type="ARBA" id="ARBA00023180"/>
    </source>
</evidence>
<protein>
    <submittedName>
        <fullName evidence="11">Uncharacterized protein</fullName>
    </submittedName>
</protein>
<keyword evidence="7 10" id="KW-0472">Membrane</keyword>
<evidence type="ECO:0000256" key="5">
    <source>
        <dbReference type="ARBA" id="ARBA00023002"/>
    </source>
</evidence>
<evidence type="ECO:0000256" key="10">
    <source>
        <dbReference type="SAM" id="Phobius"/>
    </source>
</evidence>
<gene>
    <name evidence="11" type="ORF">B0T16DRAFT_496417</name>
</gene>
<evidence type="ECO:0000313" key="11">
    <source>
        <dbReference type="EMBL" id="KAK0641773.1"/>
    </source>
</evidence>
<keyword evidence="6" id="KW-0843">Virulence</keyword>
<dbReference type="GO" id="GO:0016491">
    <property type="term" value="F:oxidoreductase activity"/>
    <property type="evidence" value="ECO:0007669"/>
    <property type="project" value="UniProtKB-KW"/>
</dbReference>
<accession>A0AA39XWX7</accession>
<keyword evidence="4 10" id="KW-1133">Transmembrane helix</keyword>
<dbReference type="Proteomes" id="UP001174936">
    <property type="component" value="Unassembled WGS sequence"/>
</dbReference>
<comment type="subcellular location">
    <subcellularLocation>
        <location evidence="1">Membrane</location>
        <topology evidence="1">Single-pass membrane protein</topology>
    </subcellularLocation>
</comment>
<organism evidence="11 12">
    <name type="scientific">Cercophora newfieldiana</name>
    <dbReference type="NCBI Taxonomy" id="92897"/>
    <lineage>
        <taxon>Eukaryota</taxon>
        <taxon>Fungi</taxon>
        <taxon>Dikarya</taxon>
        <taxon>Ascomycota</taxon>
        <taxon>Pezizomycotina</taxon>
        <taxon>Sordariomycetes</taxon>
        <taxon>Sordariomycetidae</taxon>
        <taxon>Sordariales</taxon>
        <taxon>Lasiosphaeriaceae</taxon>
        <taxon>Cercophora</taxon>
    </lineage>
</organism>
<dbReference type="InterPro" id="IPR021765">
    <property type="entry name" value="UstYa-like"/>
</dbReference>
<sequence length="228" mass="25360">MTGEYTAIPLDENSRPPKPSWFHKYAKTVALVAAGAVTIIGPFIFGFVVGRSQMVNHGSSSTFVPEVPLKSVMFQFPTRYEDTGPVGDGLWDIGAGFIRVPYPRSFGLPPSEPIKNDTEEAEVYSLSVTHQLHCLAVLREVIIKYEKGDKSRFAGDGHEYHCLDYIRQAILCAGDTTLDFADDRVIGQDGTVTRYGFTGSNSTHQCRDWDFIRDFAEKRRSGDRTGIV</sequence>
<keyword evidence="8" id="KW-0325">Glycoprotein</keyword>
<evidence type="ECO:0000256" key="7">
    <source>
        <dbReference type="ARBA" id="ARBA00023136"/>
    </source>
</evidence>
<evidence type="ECO:0000256" key="6">
    <source>
        <dbReference type="ARBA" id="ARBA00023026"/>
    </source>
</evidence>
<feature type="transmembrane region" description="Helical" evidence="10">
    <location>
        <begin position="29"/>
        <end position="49"/>
    </location>
</feature>
<comment type="similarity">
    <text evidence="9">Belongs to the ustYa family.</text>
</comment>
<evidence type="ECO:0000256" key="2">
    <source>
        <dbReference type="ARBA" id="ARBA00004685"/>
    </source>
</evidence>
<dbReference type="PANTHER" id="PTHR33365">
    <property type="entry name" value="YALI0B05434P"/>
    <property type="match status" value="1"/>
</dbReference>
<reference evidence="11" key="1">
    <citation type="submission" date="2023-06" db="EMBL/GenBank/DDBJ databases">
        <title>Genome-scale phylogeny and comparative genomics of the fungal order Sordariales.</title>
        <authorList>
            <consortium name="Lawrence Berkeley National Laboratory"/>
            <person name="Hensen N."/>
            <person name="Bonometti L."/>
            <person name="Westerberg I."/>
            <person name="Brannstrom I.O."/>
            <person name="Guillou S."/>
            <person name="Cros-Aarteil S."/>
            <person name="Calhoun S."/>
            <person name="Haridas S."/>
            <person name="Kuo A."/>
            <person name="Mondo S."/>
            <person name="Pangilinan J."/>
            <person name="Riley R."/>
            <person name="Labutti K."/>
            <person name="Andreopoulos B."/>
            <person name="Lipzen A."/>
            <person name="Chen C."/>
            <person name="Yanf M."/>
            <person name="Daum C."/>
            <person name="Ng V."/>
            <person name="Clum A."/>
            <person name="Steindorff A."/>
            <person name="Ohm R."/>
            <person name="Martin F."/>
            <person name="Silar P."/>
            <person name="Natvig D."/>
            <person name="Lalanne C."/>
            <person name="Gautier V."/>
            <person name="Ament-Velasquez S.L."/>
            <person name="Kruys A."/>
            <person name="Hutchinson M.I."/>
            <person name="Powell A.J."/>
            <person name="Barry K."/>
            <person name="Miller A.N."/>
            <person name="Grigoriev I.V."/>
            <person name="Debuchy R."/>
            <person name="Gladieux P."/>
            <person name="Thoren M.H."/>
            <person name="Johannesson H."/>
        </authorList>
    </citation>
    <scope>NUCLEOTIDE SEQUENCE</scope>
    <source>
        <strain evidence="11">SMH2532-1</strain>
    </source>
</reference>